<reference evidence="5" key="1">
    <citation type="submission" date="2005-09" db="EMBL/GenBank/DDBJ databases">
        <title>Annotation of the Aspergillus terreus NIH2624 genome.</title>
        <authorList>
            <person name="Birren B.W."/>
            <person name="Lander E.S."/>
            <person name="Galagan J.E."/>
            <person name="Nusbaum C."/>
            <person name="Devon K."/>
            <person name="Henn M."/>
            <person name="Ma L.-J."/>
            <person name="Jaffe D.B."/>
            <person name="Butler J."/>
            <person name="Alvarez P."/>
            <person name="Gnerre S."/>
            <person name="Grabherr M."/>
            <person name="Kleber M."/>
            <person name="Mauceli E.W."/>
            <person name="Brockman W."/>
            <person name="Rounsley S."/>
            <person name="Young S.K."/>
            <person name="LaButti K."/>
            <person name="Pushparaj V."/>
            <person name="DeCaprio D."/>
            <person name="Crawford M."/>
            <person name="Koehrsen M."/>
            <person name="Engels R."/>
            <person name="Montgomery P."/>
            <person name="Pearson M."/>
            <person name="Howarth C."/>
            <person name="Larson L."/>
            <person name="Luoma S."/>
            <person name="White J."/>
            <person name="Alvarado L."/>
            <person name="Kodira C.D."/>
            <person name="Zeng Q."/>
            <person name="Oleary S."/>
            <person name="Yandava C."/>
            <person name="Denning D.W."/>
            <person name="Nierman W.C."/>
            <person name="Milne T."/>
            <person name="Madden K."/>
        </authorList>
    </citation>
    <scope>NUCLEOTIDE SEQUENCE [LARGE SCALE GENOMIC DNA]</scope>
    <source>
        <strain evidence="5">NIH 2624 / FGSC A1156</strain>
    </source>
</reference>
<evidence type="ECO:0000256" key="1">
    <source>
        <dbReference type="SAM" id="SignalP"/>
    </source>
</evidence>
<dbReference type="Pfam" id="PF26053">
    <property type="entry name" value="DUF8016"/>
    <property type="match status" value="1"/>
</dbReference>
<dbReference type="PANTHER" id="PTHR46310">
    <property type="entry name" value="AMIDASE 1"/>
    <property type="match status" value="1"/>
</dbReference>
<dbReference type="Gene3D" id="3.90.1300.10">
    <property type="entry name" value="Amidase signature (AS) domain"/>
    <property type="match status" value="1"/>
</dbReference>
<dbReference type="InterPro" id="IPR036928">
    <property type="entry name" value="AS_sf"/>
</dbReference>
<dbReference type="InterPro" id="IPR058329">
    <property type="entry name" value="Arp1_N"/>
</dbReference>
<dbReference type="InterPro" id="IPR023631">
    <property type="entry name" value="Amidase_dom"/>
</dbReference>
<dbReference type="STRING" id="341663.Q0CD42"/>
<dbReference type="EMBL" id="CH476605">
    <property type="protein sequence ID" value="EAU31565.1"/>
    <property type="molecule type" value="Genomic_DNA"/>
</dbReference>
<name>Q0CD42_ASPTN</name>
<organism evidence="4 5">
    <name type="scientific">Aspergillus terreus (strain NIH 2624 / FGSC A1156)</name>
    <dbReference type="NCBI Taxonomy" id="341663"/>
    <lineage>
        <taxon>Eukaryota</taxon>
        <taxon>Fungi</taxon>
        <taxon>Dikarya</taxon>
        <taxon>Ascomycota</taxon>
        <taxon>Pezizomycotina</taxon>
        <taxon>Eurotiomycetes</taxon>
        <taxon>Eurotiomycetidae</taxon>
        <taxon>Eurotiales</taxon>
        <taxon>Aspergillaceae</taxon>
        <taxon>Aspergillus</taxon>
        <taxon>Aspergillus subgen. Circumdati</taxon>
    </lineage>
</organism>
<dbReference type="eggNOG" id="KOG1211">
    <property type="taxonomic scope" value="Eukaryota"/>
</dbReference>
<dbReference type="Pfam" id="PF01425">
    <property type="entry name" value="Amidase"/>
    <property type="match status" value="1"/>
</dbReference>
<keyword evidence="1" id="KW-0732">Signal</keyword>
<dbReference type="VEuPathDB" id="FungiDB:ATEG_08392"/>
<evidence type="ECO:0000259" key="2">
    <source>
        <dbReference type="Pfam" id="PF01425"/>
    </source>
</evidence>
<proteinExistence type="predicted"/>
<dbReference type="HOGENOM" id="CLU_020129_1_0_1"/>
<dbReference type="GeneID" id="4353153"/>
<evidence type="ECO:0000259" key="3">
    <source>
        <dbReference type="Pfam" id="PF26053"/>
    </source>
</evidence>
<accession>Q0CD42</accession>
<evidence type="ECO:0000313" key="5">
    <source>
        <dbReference type="Proteomes" id="UP000007963"/>
    </source>
</evidence>
<dbReference type="OMA" id="GANPWEW"/>
<dbReference type="Proteomes" id="UP000007963">
    <property type="component" value="Unassembled WGS sequence"/>
</dbReference>
<dbReference type="SUPFAM" id="SSF75304">
    <property type="entry name" value="Amidase signature (AS) enzymes"/>
    <property type="match status" value="1"/>
</dbReference>
<feature type="chain" id="PRO_5004169985" evidence="1">
    <location>
        <begin position="21"/>
        <end position="679"/>
    </location>
</feature>
<sequence>MRAWAIALVNALAFGQEATALPSHRNTITESQVGLAGTFYHLGNVTYFANSKRPYRVLSVSAQLATDGLLPLTTIVVNQSQVTGDFLNATISDYLAHDDVFSVDFLANIYLSASSGAVIDPTAVEYLETLDVNRIFVDTTVFQSVPASFIHVHYEAATTVASGPYTAVISDTTLTLLTTYRLYADEYRDFITGIYPSNEGTDSFIPLQFTSSSMQAPMIPVPSRIHSWNDTRPLAGVRVAVKDLFDIHGLQTSAGSHAWTLVTPIANSTAPAIQRLVDLGAVLVGKFKLAQFASASDPWEWIDEQYPFNPRGDGYLTCSASSSGGGCAVAAYDWLDAAIGTDTGSSMRRPAAVSGTFGNRPSQGMISLEGAVSLNWAQDTAGVFSRDPVAWSRFAKAWYTPELHQNVAVTGLSPLNVPDTMKFPTRILYPDDYFPMQNPAAQGIADAFIAKMSTLFGMTVQRFNFTATVSNATIYPNIEPWDGLFYASSMTTTWSQYVDVSGPLMSKYKTRYGGRFPPVESVWRTTWSQLNLSALTQSAYDQALKDKARAVEWFESTVLYETPESCSESLMLCDIGTGGLPSFREKGLNDGPNATYLNVVPDGLVVSCATICPLFGCVDLTIPIGQVVYHSPVTMVTEQWPVSINLIARRGCDLMLFNMVERMAEEGIIGTVKTGRTAF</sequence>
<evidence type="ECO:0000313" key="4">
    <source>
        <dbReference type="EMBL" id="EAU31565.1"/>
    </source>
</evidence>
<protein>
    <submittedName>
        <fullName evidence="4">Uncharacterized protein</fullName>
    </submittedName>
</protein>
<feature type="domain" description="Amidase" evidence="2">
    <location>
        <begin position="224"/>
        <end position="484"/>
    </location>
</feature>
<gene>
    <name evidence="4" type="ORF">ATEG_08392</name>
</gene>
<dbReference type="OrthoDB" id="5423360at2759"/>
<feature type="domain" description="Scytalone dehydratase-like protein Arp1 N-terminal" evidence="3">
    <location>
        <begin position="56"/>
        <end position="181"/>
    </location>
</feature>
<dbReference type="PANTHER" id="PTHR46310:SF7">
    <property type="entry name" value="AMIDASE 1"/>
    <property type="match status" value="1"/>
</dbReference>
<dbReference type="RefSeq" id="XP_001217013.1">
    <property type="nucleotide sequence ID" value="XM_001217013.1"/>
</dbReference>
<feature type="signal peptide" evidence="1">
    <location>
        <begin position="1"/>
        <end position="20"/>
    </location>
</feature>
<dbReference type="AlphaFoldDB" id="Q0CD42"/>